<name>A0A918LJR5_9PSEU</name>
<gene>
    <name evidence="1" type="ORF">GCM10010171_65360</name>
</gene>
<reference evidence="1" key="2">
    <citation type="submission" date="2020-09" db="EMBL/GenBank/DDBJ databases">
        <authorList>
            <person name="Sun Q."/>
            <person name="Ohkuma M."/>
        </authorList>
    </citation>
    <scope>NUCLEOTIDE SEQUENCE</scope>
    <source>
        <strain evidence="1">JCM 3276</strain>
    </source>
</reference>
<keyword evidence="2" id="KW-1185">Reference proteome</keyword>
<dbReference type="AlphaFoldDB" id="A0A918LJR5"/>
<accession>A0A918LJR5</accession>
<proteinExistence type="predicted"/>
<protein>
    <submittedName>
        <fullName evidence="1">Uncharacterized protein</fullName>
    </submittedName>
</protein>
<evidence type="ECO:0000313" key="1">
    <source>
        <dbReference type="EMBL" id="GGS61539.1"/>
    </source>
</evidence>
<reference evidence="1" key="1">
    <citation type="journal article" date="2014" name="Int. J. Syst. Evol. Microbiol.">
        <title>Complete genome sequence of Corynebacterium casei LMG S-19264T (=DSM 44701T), isolated from a smear-ripened cheese.</title>
        <authorList>
            <consortium name="US DOE Joint Genome Institute (JGI-PGF)"/>
            <person name="Walter F."/>
            <person name="Albersmeier A."/>
            <person name="Kalinowski J."/>
            <person name="Ruckert C."/>
        </authorList>
    </citation>
    <scope>NUCLEOTIDE SEQUENCE</scope>
    <source>
        <strain evidence="1">JCM 3276</strain>
    </source>
</reference>
<dbReference type="EMBL" id="BMRB01000019">
    <property type="protein sequence ID" value="GGS61539.1"/>
    <property type="molecule type" value="Genomic_DNA"/>
</dbReference>
<dbReference type="Proteomes" id="UP000660680">
    <property type="component" value="Unassembled WGS sequence"/>
</dbReference>
<evidence type="ECO:0000313" key="2">
    <source>
        <dbReference type="Proteomes" id="UP000660680"/>
    </source>
</evidence>
<comment type="caution">
    <text evidence="1">The sequence shown here is derived from an EMBL/GenBank/DDBJ whole genome shotgun (WGS) entry which is preliminary data.</text>
</comment>
<organism evidence="1 2">
    <name type="scientific">Actinokineospora fastidiosa</name>
    <dbReference type="NCBI Taxonomy" id="1816"/>
    <lineage>
        <taxon>Bacteria</taxon>
        <taxon>Bacillati</taxon>
        <taxon>Actinomycetota</taxon>
        <taxon>Actinomycetes</taxon>
        <taxon>Pseudonocardiales</taxon>
        <taxon>Pseudonocardiaceae</taxon>
        <taxon>Actinokineospora</taxon>
    </lineage>
</organism>
<sequence length="55" mass="6107">MEKIDPWEGFHPAEMQMALTGQLGQQVDHQTEVKKALGADHRTAGGMKLGVRSCW</sequence>